<evidence type="ECO:0000313" key="3">
    <source>
        <dbReference type="EMBL" id="KAL5106727.1"/>
    </source>
</evidence>
<dbReference type="Pfam" id="PF12799">
    <property type="entry name" value="LRR_4"/>
    <property type="match status" value="1"/>
</dbReference>
<dbReference type="InterPro" id="IPR032675">
    <property type="entry name" value="LRR_dom_sf"/>
</dbReference>
<proteinExistence type="predicted"/>
<comment type="caution">
    <text evidence="3">The sequence shown here is derived from an EMBL/GenBank/DDBJ whole genome shotgun (WGS) entry which is preliminary data.</text>
</comment>
<dbReference type="Proteomes" id="UP001651158">
    <property type="component" value="Unassembled WGS sequence"/>
</dbReference>
<keyword evidence="1" id="KW-0433">Leucine-rich repeat</keyword>
<dbReference type="PANTHER" id="PTHR18849:SF0">
    <property type="entry name" value="CILIA- AND FLAGELLA-ASSOCIATED PROTEIN 410-RELATED"/>
    <property type="match status" value="1"/>
</dbReference>
<dbReference type="Gene3D" id="3.80.10.10">
    <property type="entry name" value="Ribonuclease Inhibitor"/>
    <property type="match status" value="1"/>
</dbReference>
<gene>
    <name evidence="3" type="ORF">TcWFU_003588</name>
</gene>
<dbReference type="PANTHER" id="PTHR18849">
    <property type="entry name" value="LEUCINE RICH REPEAT PROTEIN"/>
    <property type="match status" value="1"/>
</dbReference>
<dbReference type="EMBL" id="JAKROA010000005">
    <property type="protein sequence ID" value="KAL5106727.1"/>
    <property type="molecule type" value="Genomic_DNA"/>
</dbReference>
<dbReference type="PROSITE" id="PS51450">
    <property type="entry name" value="LRR"/>
    <property type="match status" value="2"/>
</dbReference>
<protein>
    <submittedName>
        <fullName evidence="3">Uncharacterized protein</fullName>
    </submittedName>
</protein>
<sequence length="340" mass="37596">MRVAGETAMNLDFYWWVPSGFMGSGFMLPCSSAGVGHNVLACIKLTMIGHRLTESMILRRAQKENLEHVKRVNLWGLRICDASLLQNVPALEVVSLSSNNISSLEPFSFCVNLKELYLRNNAIFDLNEVRHLSNLTLLHTLFLLGNPCCYPPSIEKVDMSTETSEYYRPTVIKHIPSLERLDLRLVSKDEKMVARQSTLIPFPVATDVDDGAKEQMEEATGMETNVAGNDSLLGKKTQKEGLVIGDNSVTASKELDCKELAAQVLGESSDLPSFSGGVQSIRQTISHLSLVNKQALTEILHLLPRLNDEALALLANEVANRRRHHEEMLSPASSARVTSP</sequence>
<accession>A0ABR4QB07</accession>
<keyword evidence="2" id="KW-0677">Repeat</keyword>
<evidence type="ECO:0000256" key="2">
    <source>
        <dbReference type="ARBA" id="ARBA00022737"/>
    </source>
</evidence>
<name>A0ABR4QB07_9CEST</name>
<keyword evidence="4" id="KW-1185">Reference proteome</keyword>
<organism evidence="3 4">
    <name type="scientific">Taenia crassiceps</name>
    <dbReference type="NCBI Taxonomy" id="6207"/>
    <lineage>
        <taxon>Eukaryota</taxon>
        <taxon>Metazoa</taxon>
        <taxon>Spiralia</taxon>
        <taxon>Lophotrochozoa</taxon>
        <taxon>Platyhelminthes</taxon>
        <taxon>Cestoda</taxon>
        <taxon>Eucestoda</taxon>
        <taxon>Cyclophyllidea</taxon>
        <taxon>Taeniidae</taxon>
        <taxon>Taenia</taxon>
    </lineage>
</organism>
<reference evidence="3 4" key="1">
    <citation type="journal article" date="2022" name="Front. Cell. Infect. Microbiol.">
        <title>The Genomes of Two Strains of Taenia crassiceps the Animal Model for the Study of Human Cysticercosis.</title>
        <authorList>
            <person name="Bobes R.J."/>
            <person name="Estrada K."/>
            <person name="Rios-Valencia D.G."/>
            <person name="Calderon-Gallegos A."/>
            <person name="de la Torre P."/>
            <person name="Carrero J.C."/>
            <person name="Sanchez-Flores A."/>
            <person name="Laclette J.P."/>
        </authorList>
    </citation>
    <scope>NUCLEOTIDE SEQUENCE [LARGE SCALE GENOMIC DNA]</scope>
    <source>
        <strain evidence="3">WFUcys</strain>
    </source>
</reference>
<dbReference type="InterPro" id="IPR025875">
    <property type="entry name" value="Leu-rich_rpt_4"/>
</dbReference>
<dbReference type="InterPro" id="IPR001611">
    <property type="entry name" value="Leu-rich_rpt"/>
</dbReference>
<evidence type="ECO:0000313" key="4">
    <source>
        <dbReference type="Proteomes" id="UP001651158"/>
    </source>
</evidence>
<dbReference type="SUPFAM" id="SSF52058">
    <property type="entry name" value="L domain-like"/>
    <property type="match status" value="1"/>
</dbReference>
<evidence type="ECO:0000256" key="1">
    <source>
        <dbReference type="ARBA" id="ARBA00022614"/>
    </source>
</evidence>